<accession>A0ABQ5DFU6</accession>
<dbReference type="CDD" id="cd09272">
    <property type="entry name" value="RNase_HI_RT_Ty1"/>
    <property type="match status" value="1"/>
</dbReference>
<sequence length="256" mass="29938">MPNANPILVNLNQMENDFQKVLELLQKASMMGELKFFLGLQVHQSRRGIFISRSQYAIELLKKYASRPNIAFATFVCARYQARPKVKHLKEVKRIFRFLRQSYNMGLWYLKDSGFELIAYSDADHAGYCTAMSFDEAEYVSLSACCAQVIWMRTQLLDYGYKYNRIPMYCDSKSAIAISCNPVQHSRTKHIDIRYHFIKEHVEKGTVELYFVRTEYQLADLFTKALPKERFEYLVHRIGMRCMTPTQLESLAKLSS</sequence>
<dbReference type="EMBL" id="BQNB010015204">
    <property type="protein sequence ID" value="GJT37202.1"/>
    <property type="molecule type" value="Genomic_DNA"/>
</dbReference>
<evidence type="ECO:0000313" key="2">
    <source>
        <dbReference type="Proteomes" id="UP001151760"/>
    </source>
</evidence>
<keyword evidence="2" id="KW-1185">Reference proteome</keyword>
<name>A0ABQ5DFU6_9ASTR</name>
<dbReference type="PANTHER" id="PTHR11439">
    <property type="entry name" value="GAG-POL-RELATED RETROTRANSPOSON"/>
    <property type="match status" value="1"/>
</dbReference>
<dbReference type="InterPro" id="IPR043502">
    <property type="entry name" value="DNA/RNA_pol_sf"/>
</dbReference>
<comment type="caution">
    <text evidence="1">The sequence shown here is derived from an EMBL/GenBank/DDBJ whole genome shotgun (WGS) entry which is preliminary data.</text>
</comment>
<dbReference type="SUPFAM" id="SSF56672">
    <property type="entry name" value="DNA/RNA polymerases"/>
    <property type="match status" value="1"/>
</dbReference>
<reference evidence="1" key="2">
    <citation type="submission" date="2022-01" db="EMBL/GenBank/DDBJ databases">
        <authorList>
            <person name="Yamashiro T."/>
            <person name="Shiraishi A."/>
            <person name="Satake H."/>
            <person name="Nakayama K."/>
        </authorList>
    </citation>
    <scope>NUCLEOTIDE SEQUENCE</scope>
</reference>
<evidence type="ECO:0008006" key="3">
    <source>
        <dbReference type="Google" id="ProtNLM"/>
    </source>
</evidence>
<evidence type="ECO:0000313" key="1">
    <source>
        <dbReference type="EMBL" id="GJT37202.1"/>
    </source>
</evidence>
<protein>
    <recommendedName>
        <fullName evidence="3">Copia protein</fullName>
    </recommendedName>
</protein>
<dbReference type="Proteomes" id="UP001151760">
    <property type="component" value="Unassembled WGS sequence"/>
</dbReference>
<gene>
    <name evidence="1" type="ORF">Tco_0937067</name>
</gene>
<dbReference type="PANTHER" id="PTHR11439:SF495">
    <property type="entry name" value="REVERSE TRANSCRIPTASE, RNA-DEPENDENT DNA POLYMERASE-RELATED"/>
    <property type="match status" value="1"/>
</dbReference>
<proteinExistence type="predicted"/>
<organism evidence="1 2">
    <name type="scientific">Tanacetum coccineum</name>
    <dbReference type="NCBI Taxonomy" id="301880"/>
    <lineage>
        <taxon>Eukaryota</taxon>
        <taxon>Viridiplantae</taxon>
        <taxon>Streptophyta</taxon>
        <taxon>Embryophyta</taxon>
        <taxon>Tracheophyta</taxon>
        <taxon>Spermatophyta</taxon>
        <taxon>Magnoliopsida</taxon>
        <taxon>eudicotyledons</taxon>
        <taxon>Gunneridae</taxon>
        <taxon>Pentapetalae</taxon>
        <taxon>asterids</taxon>
        <taxon>campanulids</taxon>
        <taxon>Asterales</taxon>
        <taxon>Asteraceae</taxon>
        <taxon>Asteroideae</taxon>
        <taxon>Anthemideae</taxon>
        <taxon>Anthemidinae</taxon>
        <taxon>Tanacetum</taxon>
    </lineage>
</organism>
<reference evidence="1" key="1">
    <citation type="journal article" date="2022" name="Int. J. Mol. Sci.">
        <title>Draft Genome of Tanacetum Coccineum: Genomic Comparison of Closely Related Tanacetum-Family Plants.</title>
        <authorList>
            <person name="Yamashiro T."/>
            <person name="Shiraishi A."/>
            <person name="Nakayama K."/>
            <person name="Satake H."/>
        </authorList>
    </citation>
    <scope>NUCLEOTIDE SEQUENCE</scope>
</reference>